<dbReference type="RefSeq" id="WP_319831755.1">
    <property type="nucleotide sequence ID" value="NZ_CP138858.1"/>
</dbReference>
<reference evidence="7 8" key="1">
    <citation type="submission" date="2023-11" db="EMBL/GenBank/DDBJ databases">
        <title>Coraliomargarita sp. nov., isolated from marine algae.</title>
        <authorList>
            <person name="Lee J.K."/>
            <person name="Baek J.H."/>
            <person name="Kim J.M."/>
            <person name="Choi D.G."/>
            <person name="Jeon C.O."/>
        </authorList>
    </citation>
    <scope>NUCLEOTIDE SEQUENCE [LARGE SCALE GENOMIC DNA]</scope>
    <source>
        <strain evidence="7 8">J2-16</strain>
    </source>
</reference>
<evidence type="ECO:0000256" key="6">
    <source>
        <dbReference type="NCBIfam" id="TIGR00152"/>
    </source>
</evidence>
<keyword evidence="2 5" id="KW-0547">Nucleotide-binding</keyword>
<evidence type="ECO:0000256" key="3">
    <source>
        <dbReference type="ARBA" id="ARBA00022840"/>
    </source>
</evidence>
<organism evidence="7 8">
    <name type="scientific">Coraliomargarita algicola</name>
    <dbReference type="NCBI Taxonomy" id="3092156"/>
    <lineage>
        <taxon>Bacteria</taxon>
        <taxon>Pseudomonadati</taxon>
        <taxon>Verrucomicrobiota</taxon>
        <taxon>Opitutia</taxon>
        <taxon>Puniceicoccales</taxon>
        <taxon>Coraliomargaritaceae</taxon>
        <taxon>Coraliomargarita</taxon>
    </lineage>
</organism>
<keyword evidence="5 7" id="KW-0418">Kinase</keyword>
<dbReference type="CDD" id="cd02022">
    <property type="entry name" value="DPCK"/>
    <property type="match status" value="1"/>
</dbReference>
<dbReference type="EC" id="2.7.1.24" evidence="5 6"/>
<keyword evidence="3 5" id="KW-0067">ATP-binding</keyword>
<dbReference type="NCBIfam" id="TIGR00152">
    <property type="entry name" value="dephospho-CoA kinase"/>
    <property type="match status" value="1"/>
</dbReference>
<dbReference type="GO" id="GO:0004140">
    <property type="term" value="F:dephospho-CoA kinase activity"/>
    <property type="evidence" value="ECO:0007669"/>
    <property type="project" value="UniProtKB-EC"/>
</dbReference>
<comment type="subcellular location">
    <subcellularLocation>
        <location evidence="5">Cytoplasm</location>
    </subcellularLocation>
</comment>
<name>A0ABZ0RF87_9BACT</name>
<gene>
    <name evidence="5 7" type="primary">coaE</name>
    <name evidence="7" type="ORF">SH580_15545</name>
</gene>
<comment type="similarity">
    <text evidence="1 5">Belongs to the CoaE family.</text>
</comment>
<dbReference type="PANTHER" id="PTHR10695:SF46">
    <property type="entry name" value="BIFUNCTIONAL COENZYME A SYNTHASE-RELATED"/>
    <property type="match status" value="1"/>
</dbReference>
<dbReference type="SUPFAM" id="SSF52540">
    <property type="entry name" value="P-loop containing nucleoside triphosphate hydrolases"/>
    <property type="match status" value="1"/>
</dbReference>
<protein>
    <recommendedName>
        <fullName evidence="5 6">Dephospho-CoA kinase</fullName>
        <ecNumber evidence="5 6">2.7.1.24</ecNumber>
    </recommendedName>
    <alternativeName>
        <fullName evidence="5">Dephosphocoenzyme A kinase</fullName>
    </alternativeName>
</protein>
<sequence length="192" mass="21439">MKVGLTGGIGCGKSTVVGLFREAGWRTIESDAVVRELLATDAEVQTQLRARWGDAVFSEGAVDRRAVAARVFGDEEALKWLEALLHPLVRAHWQTAIEQAPEACWLVEIPLLFEKRLETLFDLTVCVASPPDVVKDRMVARGYTGAEIAQRRERQMPLEEKMQRADHLISNAGSLEFLKRQTTRLIEQIATA</sequence>
<dbReference type="EMBL" id="CP138858">
    <property type="protein sequence ID" value="WPJ94845.1"/>
    <property type="molecule type" value="Genomic_DNA"/>
</dbReference>
<keyword evidence="8" id="KW-1185">Reference proteome</keyword>
<comment type="catalytic activity">
    <reaction evidence="5">
        <text>3'-dephospho-CoA + ATP = ADP + CoA + H(+)</text>
        <dbReference type="Rhea" id="RHEA:18245"/>
        <dbReference type="ChEBI" id="CHEBI:15378"/>
        <dbReference type="ChEBI" id="CHEBI:30616"/>
        <dbReference type="ChEBI" id="CHEBI:57287"/>
        <dbReference type="ChEBI" id="CHEBI:57328"/>
        <dbReference type="ChEBI" id="CHEBI:456216"/>
        <dbReference type="EC" id="2.7.1.24"/>
    </reaction>
</comment>
<evidence type="ECO:0000313" key="8">
    <source>
        <dbReference type="Proteomes" id="UP001324993"/>
    </source>
</evidence>
<dbReference type="HAMAP" id="MF_00376">
    <property type="entry name" value="Dephospho_CoA_kinase"/>
    <property type="match status" value="1"/>
</dbReference>
<evidence type="ECO:0000256" key="4">
    <source>
        <dbReference type="ARBA" id="ARBA00022993"/>
    </source>
</evidence>
<evidence type="ECO:0000256" key="1">
    <source>
        <dbReference type="ARBA" id="ARBA00009018"/>
    </source>
</evidence>
<dbReference type="InterPro" id="IPR027417">
    <property type="entry name" value="P-loop_NTPase"/>
</dbReference>
<comment type="function">
    <text evidence="5">Catalyzes the phosphorylation of the 3'-hydroxyl group of dephosphocoenzyme A to form coenzyme A.</text>
</comment>
<evidence type="ECO:0000256" key="2">
    <source>
        <dbReference type="ARBA" id="ARBA00022741"/>
    </source>
</evidence>
<comment type="pathway">
    <text evidence="5">Cofactor biosynthesis; coenzyme A biosynthesis; CoA from (R)-pantothenate: step 5/5.</text>
</comment>
<keyword evidence="4 5" id="KW-0173">Coenzyme A biosynthesis</keyword>
<keyword evidence="5" id="KW-0963">Cytoplasm</keyword>
<dbReference type="Proteomes" id="UP001324993">
    <property type="component" value="Chromosome"/>
</dbReference>
<dbReference type="PANTHER" id="PTHR10695">
    <property type="entry name" value="DEPHOSPHO-COA KINASE-RELATED"/>
    <property type="match status" value="1"/>
</dbReference>
<dbReference type="InterPro" id="IPR001977">
    <property type="entry name" value="Depp_CoAkinase"/>
</dbReference>
<proteinExistence type="inferred from homology"/>
<keyword evidence="5 7" id="KW-0808">Transferase</keyword>
<evidence type="ECO:0000313" key="7">
    <source>
        <dbReference type="EMBL" id="WPJ94845.1"/>
    </source>
</evidence>
<dbReference type="Gene3D" id="3.40.50.300">
    <property type="entry name" value="P-loop containing nucleotide triphosphate hydrolases"/>
    <property type="match status" value="1"/>
</dbReference>
<feature type="binding site" evidence="5">
    <location>
        <begin position="10"/>
        <end position="15"/>
    </location>
    <ligand>
        <name>ATP</name>
        <dbReference type="ChEBI" id="CHEBI:30616"/>
    </ligand>
</feature>
<dbReference type="PROSITE" id="PS51219">
    <property type="entry name" value="DPCK"/>
    <property type="match status" value="1"/>
</dbReference>
<dbReference type="Pfam" id="PF01121">
    <property type="entry name" value="CoaE"/>
    <property type="match status" value="1"/>
</dbReference>
<evidence type="ECO:0000256" key="5">
    <source>
        <dbReference type="HAMAP-Rule" id="MF_00376"/>
    </source>
</evidence>
<accession>A0ABZ0RF87</accession>